<evidence type="ECO:0000313" key="6">
    <source>
        <dbReference type="Proteomes" id="UP000191522"/>
    </source>
</evidence>
<dbReference type="EMBL" id="MDYL01000001">
    <property type="protein sequence ID" value="OQD78479.1"/>
    <property type="molecule type" value="Genomic_DNA"/>
</dbReference>
<dbReference type="Pfam" id="PF05198">
    <property type="entry name" value="IF3_N"/>
    <property type="match status" value="1"/>
</dbReference>
<proteinExistence type="inferred from homology"/>
<dbReference type="InterPro" id="IPR036787">
    <property type="entry name" value="T_IF-3_N_sf"/>
</dbReference>
<keyword evidence="2" id="KW-0396">Initiation factor</keyword>
<protein>
    <recommendedName>
        <fullName evidence="4">Translation initiation factor 3 N-terminal domain-containing protein</fullName>
    </recommendedName>
</protein>
<dbReference type="InterPro" id="IPR019814">
    <property type="entry name" value="Translation_initiation_fac_3_N"/>
</dbReference>
<dbReference type="SUPFAM" id="SSF55200">
    <property type="entry name" value="Translation initiation factor IF3, C-terminal domain"/>
    <property type="match status" value="1"/>
</dbReference>
<evidence type="ECO:0000259" key="4">
    <source>
        <dbReference type="Pfam" id="PF05198"/>
    </source>
</evidence>
<accession>A0A1V6PN78</accession>
<comment type="similarity">
    <text evidence="1">Belongs to the IF-3 family.</text>
</comment>
<evidence type="ECO:0000256" key="3">
    <source>
        <dbReference type="ARBA" id="ARBA00022917"/>
    </source>
</evidence>
<evidence type="ECO:0000256" key="2">
    <source>
        <dbReference type="ARBA" id="ARBA00022540"/>
    </source>
</evidence>
<organism evidence="5 6">
    <name type="scientific">Penicillium decumbens</name>
    <dbReference type="NCBI Taxonomy" id="69771"/>
    <lineage>
        <taxon>Eukaryota</taxon>
        <taxon>Fungi</taxon>
        <taxon>Dikarya</taxon>
        <taxon>Ascomycota</taxon>
        <taxon>Pezizomycotina</taxon>
        <taxon>Eurotiomycetes</taxon>
        <taxon>Eurotiomycetidae</taxon>
        <taxon>Eurotiales</taxon>
        <taxon>Aspergillaceae</taxon>
        <taxon>Penicillium</taxon>
    </lineage>
</organism>
<dbReference type="GO" id="GO:0005739">
    <property type="term" value="C:mitochondrion"/>
    <property type="evidence" value="ECO:0007669"/>
    <property type="project" value="TreeGrafter"/>
</dbReference>
<name>A0A1V6PN78_PENDC</name>
<dbReference type="InterPro" id="IPR001288">
    <property type="entry name" value="Translation_initiation_fac_3"/>
</dbReference>
<dbReference type="PANTHER" id="PTHR10938:SF0">
    <property type="entry name" value="TRANSLATION INITIATION FACTOR IF-3, MITOCHONDRIAL"/>
    <property type="match status" value="1"/>
</dbReference>
<comment type="caution">
    <text evidence="5">The sequence shown here is derived from an EMBL/GenBank/DDBJ whole genome shotgun (WGS) entry which is preliminary data.</text>
</comment>
<dbReference type="Gene3D" id="3.10.20.80">
    <property type="entry name" value="Translation initiation factor 3 (IF-3), N-terminal domain"/>
    <property type="match status" value="1"/>
</dbReference>
<feature type="domain" description="Translation initiation factor 3 N-terminal" evidence="4">
    <location>
        <begin position="66"/>
        <end position="137"/>
    </location>
</feature>
<dbReference type="Proteomes" id="UP000191522">
    <property type="component" value="Unassembled WGS sequence"/>
</dbReference>
<dbReference type="InterPro" id="IPR036788">
    <property type="entry name" value="T_IF-3_C_sf"/>
</dbReference>
<dbReference type="SUPFAM" id="SSF54364">
    <property type="entry name" value="Translation initiation factor IF3, N-terminal domain"/>
    <property type="match status" value="1"/>
</dbReference>
<sequence length="231" mass="25970">MNHIRGLTSTAQALRQTFLTSVRSQRTVITRSSRINHVHPIQIGLQKRSLQHSRSLAFSDYHKMPTNEAIGAPYVQLVDKDNNLQPPVRLSQVLASFDPREFFLQQVDAGAPDKPPVCKILNKKETKAKERARAKAAKASKIQNKKLELNWAIDAHDLKHRLGQLTTFLEKGYKVELVLTKKKGKRAATVDEIKHVMQSVMDTTKQIGGTQVKGMEGEPGKHVILTVKKEN</sequence>
<dbReference type="PANTHER" id="PTHR10938">
    <property type="entry name" value="TRANSLATION INITIATION FACTOR IF-3"/>
    <property type="match status" value="1"/>
</dbReference>
<dbReference type="GO" id="GO:0043022">
    <property type="term" value="F:ribosome binding"/>
    <property type="evidence" value="ECO:0007669"/>
    <property type="project" value="TreeGrafter"/>
</dbReference>
<dbReference type="OMA" id="GTQTKAM"/>
<gene>
    <name evidence="5" type="ORF">PENDEC_c001G05066</name>
</gene>
<dbReference type="OrthoDB" id="21573at2759"/>
<dbReference type="GO" id="GO:0003743">
    <property type="term" value="F:translation initiation factor activity"/>
    <property type="evidence" value="ECO:0007669"/>
    <property type="project" value="UniProtKB-KW"/>
</dbReference>
<keyword evidence="6" id="KW-1185">Reference proteome</keyword>
<evidence type="ECO:0000256" key="1">
    <source>
        <dbReference type="ARBA" id="ARBA00005439"/>
    </source>
</evidence>
<dbReference type="STRING" id="69771.A0A1V6PN78"/>
<reference evidence="6" key="1">
    <citation type="journal article" date="2017" name="Nat. Microbiol.">
        <title>Global analysis of biosynthetic gene clusters reveals vast potential of secondary metabolite production in Penicillium species.</title>
        <authorList>
            <person name="Nielsen J.C."/>
            <person name="Grijseels S."/>
            <person name="Prigent S."/>
            <person name="Ji B."/>
            <person name="Dainat J."/>
            <person name="Nielsen K.F."/>
            <person name="Frisvad J.C."/>
            <person name="Workman M."/>
            <person name="Nielsen J."/>
        </authorList>
    </citation>
    <scope>NUCLEOTIDE SEQUENCE [LARGE SCALE GENOMIC DNA]</scope>
    <source>
        <strain evidence="6">IBT 11843</strain>
    </source>
</reference>
<dbReference type="AlphaFoldDB" id="A0A1V6PN78"/>
<dbReference type="Gene3D" id="3.30.110.10">
    <property type="entry name" value="Translation initiation factor 3 (IF-3), C-terminal domain"/>
    <property type="match status" value="1"/>
</dbReference>
<keyword evidence="3" id="KW-0648">Protein biosynthesis</keyword>
<evidence type="ECO:0000313" key="5">
    <source>
        <dbReference type="EMBL" id="OQD78479.1"/>
    </source>
</evidence>
<dbReference type="GO" id="GO:0032790">
    <property type="term" value="P:ribosome disassembly"/>
    <property type="evidence" value="ECO:0007669"/>
    <property type="project" value="TreeGrafter"/>
</dbReference>
<dbReference type="GO" id="GO:0070124">
    <property type="term" value="P:mitochondrial translational initiation"/>
    <property type="evidence" value="ECO:0007669"/>
    <property type="project" value="TreeGrafter"/>
</dbReference>